<feature type="region of interest" description="Disordered" evidence="1">
    <location>
        <begin position="111"/>
        <end position="146"/>
    </location>
</feature>
<dbReference type="InterPro" id="IPR043472">
    <property type="entry name" value="Macro_dom-like"/>
</dbReference>
<evidence type="ECO:0000313" key="4">
    <source>
        <dbReference type="Proteomes" id="UP001162060"/>
    </source>
</evidence>
<gene>
    <name evidence="3" type="ORF">PM001_LOCUS18625</name>
</gene>
<dbReference type="PANTHER" id="PTHR11106:SF27">
    <property type="entry name" value="MACRO DOMAIN-CONTAINING PROTEIN"/>
    <property type="match status" value="1"/>
</dbReference>
<comment type="caution">
    <text evidence="3">The sequence shown here is derived from an EMBL/GenBank/DDBJ whole genome shotgun (WGS) entry which is preliminary data.</text>
</comment>
<feature type="region of interest" description="Disordered" evidence="1">
    <location>
        <begin position="176"/>
        <end position="208"/>
    </location>
</feature>
<feature type="domain" description="Macro" evidence="2">
    <location>
        <begin position="238"/>
        <end position="423"/>
    </location>
</feature>
<dbReference type="EMBL" id="CAKLBY020000194">
    <property type="protein sequence ID" value="CAK7933475.1"/>
    <property type="molecule type" value="Genomic_DNA"/>
</dbReference>
<evidence type="ECO:0000313" key="3">
    <source>
        <dbReference type="EMBL" id="CAK7933475.1"/>
    </source>
</evidence>
<sequence length="440" mass="47316">MATPRADTKLEKTRASAPPYGAPPLKRPRHQTTAATRTTAMPAEGPAPRCPIRRVLDVAPLLPRLVAMLDVASVANFLEVLAVDETWRDVLTFDALWKELLRLRFAGNVPVGEICGDDDHEDEDEGEEEGEGGEEGRGGDDGDRDDLAVLMEGDVETGDDDDSLGGEHVEVDLEENEGLGSGSCGDAPGSGASSGQGSEKDTGAAGKKTDQMVVNTWVENVPSPTVLAVACADLKEFLRSAEQVVQFDERVRIVRGDIGEVTVVEGQVLDGLAFPTAAFLRNPHSGAAAAVFRRAGKGLSDHVRTLDVRLDVGQVHVTPGFDASVAKLIHVVGPSGFNPQCFRDLQRTYWSVLRCIQTENLSCVAMASISTGNMGMPIDKSAWFALCAIQHYMRSTNWTATIAIVCFEADVCAAFMRNKAKILSQFNADDIRATPPLWNQ</sequence>
<accession>A0AAV1UG54</accession>
<dbReference type="PANTHER" id="PTHR11106">
    <property type="entry name" value="GANGLIOSIDE INDUCED DIFFERENTIATION ASSOCIATED PROTEIN 2-RELATED"/>
    <property type="match status" value="1"/>
</dbReference>
<evidence type="ECO:0000256" key="1">
    <source>
        <dbReference type="SAM" id="MobiDB-lite"/>
    </source>
</evidence>
<dbReference type="InterPro" id="IPR002589">
    <property type="entry name" value="Macro_dom"/>
</dbReference>
<evidence type="ECO:0000259" key="2">
    <source>
        <dbReference type="PROSITE" id="PS51154"/>
    </source>
</evidence>
<dbReference type="SUPFAM" id="SSF52949">
    <property type="entry name" value="Macro domain-like"/>
    <property type="match status" value="1"/>
</dbReference>
<dbReference type="SMART" id="SM00506">
    <property type="entry name" value="A1pp"/>
    <property type="match status" value="1"/>
</dbReference>
<dbReference type="Proteomes" id="UP001162060">
    <property type="component" value="Unassembled WGS sequence"/>
</dbReference>
<protein>
    <recommendedName>
        <fullName evidence="2">Macro domain-containing protein</fullName>
    </recommendedName>
</protein>
<feature type="compositionally biased region" description="Basic and acidic residues" evidence="1">
    <location>
        <begin position="1"/>
        <end position="14"/>
    </location>
</feature>
<dbReference type="Gene3D" id="3.40.220.10">
    <property type="entry name" value="Leucine Aminopeptidase, subunit E, domain 1"/>
    <property type="match status" value="1"/>
</dbReference>
<proteinExistence type="predicted"/>
<dbReference type="Pfam" id="PF01661">
    <property type="entry name" value="Macro"/>
    <property type="match status" value="1"/>
</dbReference>
<feature type="compositionally biased region" description="Low complexity" evidence="1">
    <location>
        <begin position="184"/>
        <end position="197"/>
    </location>
</feature>
<name>A0AAV1UG54_9STRA</name>
<feature type="compositionally biased region" description="Acidic residues" evidence="1">
    <location>
        <begin position="115"/>
        <end position="133"/>
    </location>
</feature>
<dbReference type="AlphaFoldDB" id="A0AAV1UG54"/>
<feature type="region of interest" description="Disordered" evidence="1">
    <location>
        <begin position="1"/>
        <end position="46"/>
    </location>
</feature>
<dbReference type="PROSITE" id="PS51154">
    <property type="entry name" value="MACRO"/>
    <property type="match status" value="1"/>
</dbReference>
<organism evidence="3 4">
    <name type="scientific">Peronospora matthiolae</name>
    <dbReference type="NCBI Taxonomy" id="2874970"/>
    <lineage>
        <taxon>Eukaryota</taxon>
        <taxon>Sar</taxon>
        <taxon>Stramenopiles</taxon>
        <taxon>Oomycota</taxon>
        <taxon>Peronosporomycetes</taxon>
        <taxon>Peronosporales</taxon>
        <taxon>Peronosporaceae</taxon>
        <taxon>Peronospora</taxon>
    </lineage>
</organism>
<feature type="compositionally biased region" description="Basic and acidic residues" evidence="1">
    <location>
        <begin position="198"/>
        <end position="208"/>
    </location>
</feature>
<reference evidence="3" key="1">
    <citation type="submission" date="2024-01" db="EMBL/GenBank/DDBJ databases">
        <authorList>
            <person name="Webb A."/>
        </authorList>
    </citation>
    <scope>NUCLEOTIDE SEQUENCE</scope>
    <source>
        <strain evidence="3">Pm1</strain>
    </source>
</reference>
<feature type="compositionally biased region" description="Basic and acidic residues" evidence="1">
    <location>
        <begin position="134"/>
        <end position="146"/>
    </location>
</feature>